<evidence type="ECO:0000256" key="7">
    <source>
        <dbReference type="SAM" id="Phobius"/>
    </source>
</evidence>
<dbReference type="InterPro" id="IPR013098">
    <property type="entry name" value="Ig_I-set"/>
</dbReference>
<sequence length="999" mass="109759">MAANDTVVSINQTFPLEVLVPPKFISTPVSQVYPAAKTVRFNCTAQGRPVPKIIWYKDGQRLQINGRIKQNTKQLVLSTTVSADSGVYQCTAVNPLGEVSAAARLVVMSSQYQPDPPEGLNGGEERQDVSVNTSLVVDKLKPFTNYTFYVRGYSMRSASDASQRVTCETKEGVPLGAPTVQLEPTSPTTLNVSWEPLPSKKAQGLVTKYKIQWRRKGHSSSHVELVKGDAVEYIVTGLLPGKKYDVRVLAATEKGWPDVPDEQLVWTTVEMPSSGQQNVPLAPIVHLTVINSTSIEVTWSLPLDNEYKPTGYKLYYRKPDGPQVGPVLVAHNVTQYRLTRLDPQTWYEVMVLGISDKGDGEPGTQSILTLPLPGQQRVNSTGQLVGVLLPPSDLEAEPTSSTSINLTWTPGPLASYYTVSFSLVLGSSNASTDNYVRSTSHSVEINELKPHTLYEFKVRTHDQNNSHGPYSHSVECRTLEDGKILFVGKLATLWSAGLWRTGTSHSVECRTLEDGKDSVCRETSHSVECRTLEDGKIMFVGKLATLWSAGLWRTGTSHSVECRTLEDGKILFVGKLATLWSAGLWRTGTSHSVECRTLEDGKILFVGKLATLWSAGLWRTGTSHSVECRTLEDGKILFVGKLATLWSAGLWRTGTSHSVECRTLEDGKILFVGKLATLWSAGLWRTGTSHSVECRTLEDVPGLITHVQWKPMNQTCVKVTWKYSNSDIKDYEVAVSSDPGLSVAEWKVVSVPAGRNSHELCDLSTNLHYFLKLRAITRTGEGHYTESLIITIPVGVAPVAPPLETGHHQGLLIGLIGAVLCLFLLGVVVAYIWWRRCKLRQPSPEAHNTNGNGYYRDWERPRTEGHEMDYYCPSGATLDANLSSNDTHLDTKGGYPNGHANGLNYPLLSNGKVGALPQVVRDKTNVHITENPQYQQSSKLTSRSSEDCSHSQPLLPPSLNGSSRSEGEVTTSLEERNREVALKSEEDLNATHDTSLGSA</sequence>
<dbReference type="InterPro" id="IPR013783">
    <property type="entry name" value="Ig-like_fold"/>
</dbReference>
<evidence type="ECO:0000256" key="3">
    <source>
        <dbReference type="ARBA" id="ARBA00022737"/>
    </source>
</evidence>
<dbReference type="SMART" id="SM00408">
    <property type="entry name" value="IGc2"/>
    <property type="match status" value="1"/>
</dbReference>
<feature type="domain" description="Fibronectin type-III" evidence="9">
    <location>
        <begin position="279"/>
        <end position="373"/>
    </location>
</feature>
<dbReference type="SMART" id="SM00409">
    <property type="entry name" value="IG"/>
    <property type="match status" value="1"/>
</dbReference>
<feature type="domain" description="Fibronectin type-III" evidence="9">
    <location>
        <begin position="703"/>
        <end position="795"/>
    </location>
</feature>
<dbReference type="Gene3D" id="2.60.40.10">
    <property type="entry name" value="Immunoglobulins"/>
    <property type="match status" value="6"/>
</dbReference>
<feature type="compositionally biased region" description="Polar residues" evidence="6">
    <location>
        <begin position="930"/>
        <end position="943"/>
    </location>
</feature>
<protein>
    <submittedName>
        <fullName evidence="10">Uncharacterized protein</fullName>
    </submittedName>
</protein>
<keyword evidence="7" id="KW-0472">Membrane</keyword>
<dbReference type="PROSITE" id="PS50835">
    <property type="entry name" value="IG_LIKE"/>
    <property type="match status" value="1"/>
</dbReference>
<dbReference type="PANTHER" id="PTHR44170:SF29">
    <property type="entry name" value="NEOGENIN"/>
    <property type="match status" value="1"/>
</dbReference>
<dbReference type="Pfam" id="PF07679">
    <property type="entry name" value="I-set"/>
    <property type="match status" value="1"/>
</dbReference>
<feature type="region of interest" description="Disordered" evidence="6">
    <location>
        <begin position="930"/>
        <end position="999"/>
    </location>
</feature>
<evidence type="ECO:0000313" key="10">
    <source>
        <dbReference type="EMBL" id="CAD7201171.1"/>
    </source>
</evidence>
<feature type="compositionally biased region" description="Basic and acidic residues" evidence="6">
    <location>
        <begin position="973"/>
        <end position="990"/>
    </location>
</feature>
<feature type="transmembrane region" description="Helical" evidence="7">
    <location>
        <begin position="811"/>
        <end position="834"/>
    </location>
</feature>
<keyword evidence="5" id="KW-0325">Glycoprotein</keyword>
<evidence type="ECO:0000256" key="6">
    <source>
        <dbReference type="SAM" id="MobiDB-lite"/>
    </source>
</evidence>
<dbReference type="InterPro" id="IPR003599">
    <property type="entry name" value="Ig_sub"/>
</dbReference>
<evidence type="ECO:0000256" key="2">
    <source>
        <dbReference type="ARBA" id="ARBA00022729"/>
    </source>
</evidence>
<feature type="domain" description="Fibronectin type-III" evidence="9">
    <location>
        <begin position="390"/>
        <end position="481"/>
    </location>
</feature>
<keyword evidence="4" id="KW-1015">Disulfide bond</keyword>
<evidence type="ECO:0000259" key="8">
    <source>
        <dbReference type="PROSITE" id="PS50835"/>
    </source>
</evidence>
<evidence type="ECO:0000259" key="9">
    <source>
        <dbReference type="PROSITE" id="PS50853"/>
    </source>
</evidence>
<feature type="domain" description="Fibronectin type-III" evidence="9">
    <location>
        <begin position="174"/>
        <end position="272"/>
    </location>
</feature>
<dbReference type="AlphaFoldDB" id="A0A7R8ZCC2"/>
<dbReference type="InterPro" id="IPR036116">
    <property type="entry name" value="FN3_sf"/>
</dbReference>
<name>A0A7R8ZCC2_TIMDO</name>
<dbReference type="PANTHER" id="PTHR44170">
    <property type="entry name" value="PROTEIN SIDEKICK"/>
    <property type="match status" value="1"/>
</dbReference>
<evidence type="ECO:0000256" key="4">
    <source>
        <dbReference type="ARBA" id="ARBA00023157"/>
    </source>
</evidence>
<dbReference type="InterPro" id="IPR036179">
    <property type="entry name" value="Ig-like_dom_sf"/>
</dbReference>
<dbReference type="Pfam" id="PF00041">
    <property type="entry name" value="fn3"/>
    <property type="match status" value="4"/>
</dbReference>
<reference evidence="10" key="1">
    <citation type="submission" date="2020-11" db="EMBL/GenBank/DDBJ databases">
        <authorList>
            <person name="Tran Van P."/>
        </authorList>
    </citation>
    <scope>NUCLEOTIDE SEQUENCE</scope>
</reference>
<comment type="similarity">
    <text evidence="1">Belongs to the immunoglobulin superfamily. DCC family.</text>
</comment>
<dbReference type="EMBL" id="OA568115">
    <property type="protein sequence ID" value="CAD7201171.1"/>
    <property type="molecule type" value="Genomic_DNA"/>
</dbReference>
<proteinExistence type="inferred from homology"/>
<dbReference type="PROSITE" id="PS50853">
    <property type="entry name" value="FN3"/>
    <property type="match status" value="5"/>
</dbReference>
<evidence type="ECO:0000256" key="1">
    <source>
        <dbReference type="ARBA" id="ARBA00009588"/>
    </source>
</evidence>
<feature type="compositionally biased region" description="Polar residues" evidence="6">
    <location>
        <begin position="959"/>
        <end position="972"/>
    </location>
</feature>
<dbReference type="GO" id="GO:0009653">
    <property type="term" value="P:anatomical structure morphogenesis"/>
    <property type="evidence" value="ECO:0007669"/>
    <property type="project" value="UniProtKB-ARBA"/>
</dbReference>
<gene>
    <name evidence="10" type="ORF">TDIB3V08_LOCUS7374</name>
</gene>
<dbReference type="GO" id="GO:0030154">
    <property type="term" value="P:cell differentiation"/>
    <property type="evidence" value="ECO:0007669"/>
    <property type="project" value="UniProtKB-ARBA"/>
</dbReference>
<dbReference type="SUPFAM" id="SSF49265">
    <property type="entry name" value="Fibronectin type III"/>
    <property type="match status" value="3"/>
</dbReference>
<keyword evidence="7" id="KW-1133">Transmembrane helix</keyword>
<dbReference type="GO" id="GO:0098609">
    <property type="term" value="P:cell-cell adhesion"/>
    <property type="evidence" value="ECO:0007669"/>
    <property type="project" value="TreeGrafter"/>
</dbReference>
<dbReference type="SMART" id="SM00060">
    <property type="entry name" value="FN3"/>
    <property type="match status" value="5"/>
</dbReference>
<dbReference type="InterPro" id="IPR003961">
    <property type="entry name" value="FN3_dom"/>
</dbReference>
<feature type="domain" description="Fibronectin type-III" evidence="9">
    <location>
        <begin position="71"/>
        <end position="172"/>
    </location>
</feature>
<dbReference type="InterPro" id="IPR003598">
    <property type="entry name" value="Ig_sub2"/>
</dbReference>
<keyword evidence="2" id="KW-0732">Signal</keyword>
<dbReference type="CDD" id="cd00063">
    <property type="entry name" value="FN3"/>
    <property type="match status" value="5"/>
</dbReference>
<dbReference type="SUPFAM" id="SSF48726">
    <property type="entry name" value="Immunoglobulin"/>
    <property type="match status" value="1"/>
</dbReference>
<evidence type="ECO:0000256" key="5">
    <source>
        <dbReference type="ARBA" id="ARBA00023180"/>
    </source>
</evidence>
<dbReference type="InterPro" id="IPR007110">
    <property type="entry name" value="Ig-like_dom"/>
</dbReference>
<feature type="domain" description="Ig-like" evidence="8">
    <location>
        <begin position="22"/>
        <end position="106"/>
    </location>
</feature>
<keyword evidence="7" id="KW-0812">Transmembrane</keyword>
<keyword evidence="3" id="KW-0677">Repeat</keyword>
<dbReference type="FunFam" id="2.60.40.10:FF:000299">
    <property type="entry name" value="protogenin isoform X2"/>
    <property type="match status" value="1"/>
</dbReference>
<accession>A0A7R8ZCC2</accession>
<organism evidence="10">
    <name type="scientific">Timema douglasi</name>
    <name type="common">Walking stick</name>
    <dbReference type="NCBI Taxonomy" id="61478"/>
    <lineage>
        <taxon>Eukaryota</taxon>
        <taxon>Metazoa</taxon>
        <taxon>Ecdysozoa</taxon>
        <taxon>Arthropoda</taxon>
        <taxon>Hexapoda</taxon>
        <taxon>Insecta</taxon>
        <taxon>Pterygota</taxon>
        <taxon>Neoptera</taxon>
        <taxon>Polyneoptera</taxon>
        <taxon>Phasmatodea</taxon>
        <taxon>Timematodea</taxon>
        <taxon>Timematoidea</taxon>
        <taxon>Timematidae</taxon>
        <taxon>Timema</taxon>
    </lineage>
</organism>